<evidence type="ECO:0000313" key="3">
    <source>
        <dbReference type="Proteomes" id="UP000618579"/>
    </source>
</evidence>
<evidence type="ECO:0000256" key="1">
    <source>
        <dbReference type="SAM" id="SignalP"/>
    </source>
</evidence>
<sequence>MNRKWIVSLAGCAWVAVGFTFSTASAAASTDLPETQVITTVKDAPFYAQMSEETPTGAVSSFQTLKVKETVGDGKVVWYKVETWLGEQWMPRKDGVVVLGKIDSMDYNAHTLNVERIYDSPYSMEQELMTLPPQAVHITGHYDRWYRFNTEDGKVWWLYSPLLQEEIREESADFDMLLTRDEQLYEIPYLTKAPMTLAPQTVHVLAQWDTGIEGYRFREIVWYKIQTDQGPLWVQPKGEKAGVKPVHEFIVLPTGGYGTTAPELDDQLIWFEAGSKLEAWARWGDWFQIKTGTAKNVWVNPSWSLHKRPLGTAASSEIMHFNEETAAYNYPSPEAVVHPKGYYAPQEVQSIAKWSGDDILDWYLFRGSDGDLWVPKPRNATDRSLVGSWRLYQSQQGEAARDPQKAPLEITLTKYSQRHSFYQDESIPFTLQVRNISAQTLTVSPTEFEIEIFKLGGGPGEALKHLEKNELVWKRKLPPLSAAFPESMSSQSIFIEWDQQDTGGIPAVPGEYAMRIVPTSIHLEMGGAKETKIIDEEDIQKMIGDPVVFGIMAGHEWSGP</sequence>
<evidence type="ECO:0000313" key="2">
    <source>
        <dbReference type="EMBL" id="NOU98533.1"/>
    </source>
</evidence>
<accession>A0ABX1ZIF2</accession>
<feature type="chain" id="PRO_5046207339" evidence="1">
    <location>
        <begin position="27"/>
        <end position="560"/>
    </location>
</feature>
<dbReference type="RefSeq" id="WP_171681422.1">
    <property type="nucleotide sequence ID" value="NZ_WHNZ01000007.1"/>
</dbReference>
<dbReference type="Proteomes" id="UP000618579">
    <property type="component" value="Unassembled WGS sequence"/>
</dbReference>
<gene>
    <name evidence="2" type="ORF">GC097_00635</name>
</gene>
<reference evidence="2 3" key="1">
    <citation type="submission" date="2019-10" db="EMBL/GenBank/DDBJ databases">
        <title>Description of Paenibacillus pedi sp. nov.</title>
        <authorList>
            <person name="Carlier A."/>
            <person name="Qi S."/>
        </authorList>
    </citation>
    <scope>NUCLEOTIDE SEQUENCE [LARGE SCALE GENOMIC DNA]</scope>
    <source>
        <strain evidence="2 3">LMG 31457</strain>
    </source>
</reference>
<feature type="signal peptide" evidence="1">
    <location>
        <begin position="1"/>
        <end position="26"/>
    </location>
</feature>
<organism evidence="2 3">
    <name type="scientific">Paenibacillus planticolens</name>
    <dbReference type="NCBI Taxonomy" id="2654976"/>
    <lineage>
        <taxon>Bacteria</taxon>
        <taxon>Bacillati</taxon>
        <taxon>Bacillota</taxon>
        <taxon>Bacilli</taxon>
        <taxon>Bacillales</taxon>
        <taxon>Paenibacillaceae</taxon>
        <taxon>Paenibacillus</taxon>
    </lineage>
</organism>
<protein>
    <submittedName>
        <fullName evidence="2">Uncharacterized protein</fullName>
    </submittedName>
</protein>
<name>A0ABX1ZIF2_9BACL</name>
<comment type="caution">
    <text evidence="2">The sequence shown here is derived from an EMBL/GenBank/DDBJ whole genome shotgun (WGS) entry which is preliminary data.</text>
</comment>
<proteinExistence type="predicted"/>
<dbReference type="EMBL" id="WHNZ01000007">
    <property type="protein sequence ID" value="NOU98533.1"/>
    <property type="molecule type" value="Genomic_DNA"/>
</dbReference>
<keyword evidence="3" id="KW-1185">Reference proteome</keyword>
<keyword evidence="1" id="KW-0732">Signal</keyword>